<evidence type="ECO:0000313" key="2">
    <source>
        <dbReference type="EMBL" id="PKH47827.1"/>
    </source>
</evidence>
<feature type="transmembrane region" description="Helical" evidence="1">
    <location>
        <begin position="50"/>
        <end position="72"/>
    </location>
</feature>
<keyword evidence="3" id="KW-1185">Reference proteome</keyword>
<protein>
    <submittedName>
        <fullName evidence="2">Uncharacterized protein</fullName>
    </submittedName>
</protein>
<proteinExistence type="predicted"/>
<organism evidence="2 3">
    <name type="scientific">Punica granatum</name>
    <name type="common">Pomegranate</name>
    <dbReference type="NCBI Taxonomy" id="22663"/>
    <lineage>
        <taxon>Eukaryota</taxon>
        <taxon>Viridiplantae</taxon>
        <taxon>Streptophyta</taxon>
        <taxon>Embryophyta</taxon>
        <taxon>Tracheophyta</taxon>
        <taxon>Spermatophyta</taxon>
        <taxon>Magnoliopsida</taxon>
        <taxon>eudicotyledons</taxon>
        <taxon>Gunneridae</taxon>
        <taxon>Pentapetalae</taxon>
        <taxon>rosids</taxon>
        <taxon>malvids</taxon>
        <taxon>Myrtales</taxon>
        <taxon>Lythraceae</taxon>
        <taxon>Punica</taxon>
    </lineage>
</organism>
<evidence type="ECO:0000313" key="3">
    <source>
        <dbReference type="Proteomes" id="UP000233551"/>
    </source>
</evidence>
<keyword evidence="1" id="KW-0812">Transmembrane</keyword>
<dbReference type="Proteomes" id="UP000233551">
    <property type="component" value="Unassembled WGS sequence"/>
</dbReference>
<keyword evidence="1" id="KW-1133">Transmembrane helix</keyword>
<evidence type="ECO:0000256" key="1">
    <source>
        <dbReference type="SAM" id="Phobius"/>
    </source>
</evidence>
<accession>A0A2I0GCA0</accession>
<keyword evidence="1" id="KW-0472">Membrane</keyword>
<gene>
    <name evidence="2" type="ORF">CRG98_050429</name>
</gene>
<comment type="caution">
    <text evidence="2">The sequence shown here is derived from an EMBL/GenBank/DDBJ whole genome shotgun (WGS) entry which is preliminary data.</text>
</comment>
<reference evidence="2 3" key="1">
    <citation type="submission" date="2017-11" db="EMBL/GenBank/DDBJ databases">
        <title>De-novo sequencing of pomegranate (Punica granatum L.) genome.</title>
        <authorList>
            <person name="Akparov Z."/>
            <person name="Amiraslanov A."/>
            <person name="Hajiyeva S."/>
            <person name="Abbasov M."/>
            <person name="Kaur K."/>
            <person name="Hamwieh A."/>
            <person name="Solovyev V."/>
            <person name="Salamov A."/>
            <person name="Braich B."/>
            <person name="Kosarev P."/>
            <person name="Mahmoud A."/>
            <person name="Hajiyev E."/>
            <person name="Babayeva S."/>
            <person name="Izzatullayeva V."/>
            <person name="Mammadov A."/>
            <person name="Mammadov A."/>
            <person name="Sharifova S."/>
            <person name="Ojaghi J."/>
            <person name="Eynullazada K."/>
            <person name="Bayramov B."/>
            <person name="Abdulazimova A."/>
            <person name="Shahmuradov I."/>
        </authorList>
    </citation>
    <scope>NUCLEOTIDE SEQUENCE [LARGE SCALE GENOMIC DNA]</scope>
    <source>
        <strain evidence="3">cv. AG2017</strain>
        <tissue evidence="2">Leaf</tissue>
    </source>
</reference>
<dbReference type="AlphaFoldDB" id="A0A2I0GCA0"/>
<sequence>MVAIYEDTDLWQRSYFRLVETDTQVPWRSVIPPTSQDTDILKEHSKVMTISIRAFLVHMAATFGVYCVVLGVSRPYAHMSKWLEELMAKPKHLKNSHGIHRSNVDMVERKS</sequence>
<dbReference type="EMBL" id="PGOL01045285">
    <property type="protein sequence ID" value="PKH47827.1"/>
    <property type="molecule type" value="Genomic_DNA"/>
</dbReference>
<name>A0A2I0GCA0_PUNGR</name>